<dbReference type="SMART" id="SM01142">
    <property type="entry name" value="DSHCT"/>
    <property type="match status" value="1"/>
</dbReference>
<dbReference type="InterPro" id="IPR012961">
    <property type="entry name" value="Ski2/MTR4_C"/>
</dbReference>
<dbReference type="Gene3D" id="1.10.3380.30">
    <property type="match status" value="1"/>
</dbReference>
<evidence type="ECO:0000313" key="2">
    <source>
        <dbReference type="EMBL" id="KRO31791.1"/>
    </source>
</evidence>
<comment type="caution">
    <text evidence="2">The sequence shown here is derived from an EMBL/GenBank/DDBJ whole genome shotgun (WGS) entry which is preliminary data.</text>
</comment>
<accession>A0A0R2P148</accession>
<proteinExistence type="predicted"/>
<organism evidence="2 3">
    <name type="scientific">Actinobacteria bacterium BACL2 MAG-121001-bin67</name>
    <dbReference type="NCBI Taxonomy" id="1655572"/>
    <lineage>
        <taxon>Bacteria</taxon>
        <taxon>Bacillati</taxon>
        <taxon>Actinomycetota</taxon>
        <taxon>Actinomycetes</taxon>
        <taxon>Actinomycetes incertae sedis</taxon>
        <taxon>ac1 cluster</taxon>
    </lineage>
</organism>
<evidence type="ECO:0000259" key="1">
    <source>
        <dbReference type="SMART" id="SM01142"/>
    </source>
</evidence>
<feature type="domain" description="ATP-dependent RNA helicase Ski2/MTR4 C-terminal" evidence="1">
    <location>
        <begin position="2"/>
        <end position="97"/>
    </location>
</feature>
<dbReference type="EMBL" id="LIAW01000190">
    <property type="protein sequence ID" value="KRO31791.1"/>
    <property type="molecule type" value="Genomic_DNA"/>
</dbReference>
<dbReference type="AlphaFoldDB" id="A0A0R2P148"/>
<dbReference type="Proteomes" id="UP000053349">
    <property type="component" value="Unassembled WGS sequence"/>
</dbReference>
<evidence type="ECO:0000313" key="3">
    <source>
        <dbReference type="Proteomes" id="UP000053349"/>
    </source>
</evidence>
<sequence length="99" mass="11147">MVMKIWLSIVKLEEDHGITPQKEPNFDLAWSAYRWANGHSLQTILRETEITVGDFVRAIRQIIDLLGQLLNANPQMATTVKEAVKKIDRGVIAYSAVVA</sequence>
<reference evidence="2 3" key="1">
    <citation type="submission" date="2015-10" db="EMBL/GenBank/DDBJ databases">
        <title>Metagenome-Assembled Genomes uncover a global brackish microbiome.</title>
        <authorList>
            <person name="Hugerth L.W."/>
            <person name="Larsson J."/>
            <person name="Alneberg J."/>
            <person name="Lindh M.V."/>
            <person name="Legrand C."/>
            <person name="Pinhassi J."/>
            <person name="Andersson A.F."/>
        </authorList>
    </citation>
    <scope>NUCLEOTIDE SEQUENCE [LARGE SCALE GENOMIC DNA]</scope>
    <source>
        <strain evidence="2">BACL2 MAG-121001-bin67</strain>
    </source>
</reference>
<protein>
    <recommendedName>
        <fullName evidence="1">ATP-dependent RNA helicase Ski2/MTR4 C-terminal domain-containing protein</fullName>
    </recommendedName>
</protein>
<gene>
    <name evidence="2" type="ORF">ABR64_00815</name>
</gene>
<name>A0A0R2P148_9ACTN</name>
<dbReference type="Pfam" id="PF08148">
    <property type="entry name" value="DSHCT"/>
    <property type="match status" value="1"/>
</dbReference>